<evidence type="ECO:0000313" key="1">
    <source>
        <dbReference type="EMBL" id="EFK95920.1"/>
    </source>
</evidence>
<dbReference type="Gene3D" id="3.40.50.150">
    <property type="entry name" value="Vaccinia Virus protein VP39"/>
    <property type="match status" value="1"/>
</dbReference>
<feature type="non-terminal residue" evidence="1">
    <location>
        <position position="157"/>
    </location>
</feature>
<name>D9PKJ6_9ZZZZ</name>
<reference evidence="1" key="2">
    <citation type="journal article" date="2011" name="Microb. Ecol.">
        <title>Taxonomic and Functional Metagenomic Profiling of the Microbial Community in the Anoxic Sediment of a Sub-saline Shallow Lake (Laguna de Carrizo, Central Spain).</title>
        <authorList>
            <person name="Ferrer M."/>
            <person name="Guazzaroni M.E."/>
            <person name="Richter M."/>
            <person name="Garcia-Salamanca A."/>
            <person name="Yarza P."/>
            <person name="Suarez-Suarez A."/>
            <person name="Solano J."/>
            <person name="Alcaide M."/>
            <person name="van Dillewijn P."/>
            <person name="Molina-Henares M.A."/>
            <person name="Lopez-Cortes N."/>
            <person name="Al-Ramahi Y."/>
            <person name="Guerrero C."/>
            <person name="Acosta A."/>
            <person name="de Eugenio L.I."/>
            <person name="Martinez V."/>
            <person name="Marques S."/>
            <person name="Rojo F."/>
            <person name="Santero E."/>
            <person name="Genilloud O."/>
            <person name="Perez-Perez J."/>
            <person name="Rossello-Mora R."/>
            <person name="Ramos J.L."/>
        </authorList>
    </citation>
    <scope>NUCLEOTIDE SEQUENCE</scope>
</reference>
<proteinExistence type="predicted"/>
<protein>
    <recommendedName>
        <fullName evidence="2">Methyltransferase type 11 domain-containing protein</fullName>
    </recommendedName>
</protein>
<dbReference type="SUPFAM" id="SSF53335">
    <property type="entry name" value="S-adenosyl-L-methionine-dependent methyltransferases"/>
    <property type="match status" value="1"/>
</dbReference>
<gene>
    <name evidence="1" type="ORF">LDC_2063</name>
</gene>
<reference evidence="1" key="1">
    <citation type="submission" date="2010-07" db="EMBL/GenBank/DDBJ databases">
        <authorList>
            <consortium name="CONSOLIDER consortium CSD2007-00005"/>
            <person name="Guazzaroni M.-E."/>
            <person name="Richter M."/>
            <person name="Garcia-Salamanca A."/>
            <person name="Yarza P."/>
            <person name="Ferrer M."/>
        </authorList>
    </citation>
    <scope>NUCLEOTIDE SEQUENCE</scope>
</reference>
<comment type="caution">
    <text evidence="1">The sequence shown here is derived from an EMBL/GenBank/DDBJ whole genome shotgun (WGS) entry which is preliminary data.</text>
</comment>
<organism evidence="1">
    <name type="scientific">sediment metagenome</name>
    <dbReference type="NCBI Taxonomy" id="749907"/>
    <lineage>
        <taxon>unclassified sequences</taxon>
        <taxon>metagenomes</taxon>
        <taxon>ecological metagenomes</taxon>
    </lineage>
</organism>
<sequence length="157" mass="17939">MSKRILYDDAEKYLFGVAANVEATDTVLDIGAGIVPMNYFRPKLHIILEPHEEYVRILLYRHADDKSVLVLQGSAQDMMPHLTDNSIDSIFMLDLIEHLPKEDGFMVLRHAERIARRQILVFTPLGFFPQHVHDGEKDGWGLSGGALQEHRSGWFPE</sequence>
<dbReference type="EMBL" id="ADZX01000616">
    <property type="protein sequence ID" value="EFK95920.1"/>
    <property type="molecule type" value="Genomic_DNA"/>
</dbReference>
<evidence type="ECO:0008006" key="2">
    <source>
        <dbReference type="Google" id="ProtNLM"/>
    </source>
</evidence>
<accession>D9PKJ6</accession>
<dbReference type="InterPro" id="IPR029063">
    <property type="entry name" value="SAM-dependent_MTases_sf"/>
</dbReference>
<dbReference type="AlphaFoldDB" id="D9PKJ6"/>